<gene>
    <name evidence="5" type="ORF">GCM10023156_21250</name>
</gene>
<proteinExistence type="predicted"/>
<comment type="caution">
    <text evidence="5">The sequence shown here is derived from an EMBL/GenBank/DDBJ whole genome shotgun (WGS) entry which is preliminary data.</text>
</comment>
<dbReference type="Pfam" id="PF06155">
    <property type="entry name" value="GBBH-like_N"/>
    <property type="match status" value="1"/>
</dbReference>
<evidence type="ECO:0000313" key="5">
    <source>
        <dbReference type="EMBL" id="GAA4452226.1"/>
    </source>
</evidence>
<protein>
    <submittedName>
        <fullName evidence="5">DUF971 domain-containing protein</fullName>
    </submittedName>
</protein>
<feature type="compositionally biased region" description="Basic and acidic residues" evidence="3">
    <location>
        <begin position="55"/>
        <end position="70"/>
    </location>
</feature>
<evidence type="ECO:0000256" key="1">
    <source>
        <dbReference type="ARBA" id="ARBA00022723"/>
    </source>
</evidence>
<accession>A0ABP8MP63</accession>
<keyword evidence="2" id="KW-0408">Iron</keyword>
<dbReference type="RefSeq" id="WP_345321815.1">
    <property type="nucleotide sequence ID" value="NZ_BAABGA010000029.1"/>
</dbReference>
<dbReference type="InterPro" id="IPR010376">
    <property type="entry name" value="GBBH-like_N"/>
</dbReference>
<name>A0ABP8MP63_9BACT</name>
<evidence type="ECO:0000256" key="2">
    <source>
        <dbReference type="ARBA" id="ARBA00023004"/>
    </source>
</evidence>
<evidence type="ECO:0000259" key="4">
    <source>
        <dbReference type="Pfam" id="PF06155"/>
    </source>
</evidence>
<keyword evidence="1" id="KW-0479">Metal-binding</keyword>
<evidence type="ECO:0000256" key="3">
    <source>
        <dbReference type="SAM" id="MobiDB-lite"/>
    </source>
</evidence>
<feature type="region of interest" description="Disordered" evidence="3">
    <location>
        <begin position="55"/>
        <end position="83"/>
    </location>
</feature>
<evidence type="ECO:0000313" key="6">
    <source>
        <dbReference type="Proteomes" id="UP001500840"/>
    </source>
</evidence>
<sequence length="125" mass="13734">MNTSENKSASSESDLTPVSITREGETAIEIQWNDGTRTRWTVAQLRAACPCATCREKKRGEQEKESEKKQASPKSLSLPVLSAEEARPLRIESMRPVGSYAYSIAFSDGHSSGIFPMKMLASPPE</sequence>
<dbReference type="Proteomes" id="UP001500840">
    <property type="component" value="Unassembled WGS sequence"/>
</dbReference>
<dbReference type="PANTHER" id="PTHR35303:SF5">
    <property type="entry name" value="OS02G0197800 PROTEIN"/>
    <property type="match status" value="1"/>
</dbReference>
<dbReference type="EMBL" id="BAABGA010000029">
    <property type="protein sequence ID" value="GAA4452226.1"/>
    <property type="molecule type" value="Genomic_DNA"/>
</dbReference>
<dbReference type="PANTHER" id="PTHR35303">
    <property type="entry name" value="OS02G0197800 PROTEIN"/>
    <property type="match status" value="1"/>
</dbReference>
<feature type="compositionally biased region" description="Polar residues" evidence="3">
    <location>
        <begin position="1"/>
        <end position="19"/>
    </location>
</feature>
<organism evidence="5 6">
    <name type="scientific">Novipirellula rosea</name>
    <dbReference type="NCBI Taxonomy" id="1031540"/>
    <lineage>
        <taxon>Bacteria</taxon>
        <taxon>Pseudomonadati</taxon>
        <taxon>Planctomycetota</taxon>
        <taxon>Planctomycetia</taxon>
        <taxon>Pirellulales</taxon>
        <taxon>Pirellulaceae</taxon>
        <taxon>Novipirellula</taxon>
    </lineage>
</organism>
<feature type="domain" description="Gamma-butyrobetaine hydroxylase-like N-terminal" evidence="4">
    <location>
        <begin position="23"/>
        <end position="120"/>
    </location>
</feature>
<dbReference type="Gene3D" id="3.30.2020.30">
    <property type="match status" value="1"/>
</dbReference>
<reference evidence="6" key="1">
    <citation type="journal article" date="2019" name="Int. J. Syst. Evol. Microbiol.">
        <title>The Global Catalogue of Microorganisms (GCM) 10K type strain sequencing project: providing services to taxonomists for standard genome sequencing and annotation.</title>
        <authorList>
            <consortium name="The Broad Institute Genomics Platform"/>
            <consortium name="The Broad Institute Genome Sequencing Center for Infectious Disease"/>
            <person name="Wu L."/>
            <person name="Ma J."/>
        </authorList>
    </citation>
    <scope>NUCLEOTIDE SEQUENCE [LARGE SCALE GENOMIC DNA]</scope>
    <source>
        <strain evidence="6">JCM 17759</strain>
    </source>
</reference>
<keyword evidence="6" id="KW-1185">Reference proteome</keyword>
<feature type="region of interest" description="Disordered" evidence="3">
    <location>
        <begin position="1"/>
        <end position="22"/>
    </location>
</feature>
<dbReference type="InterPro" id="IPR038492">
    <property type="entry name" value="GBBH-like_N_sf"/>
</dbReference>